<dbReference type="KEGG" id="grc:GI584_03835"/>
<dbReference type="RefSeq" id="WP_153790300.1">
    <property type="nucleotide sequence ID" value="NZ_CP045915.1"/>
</dbReference>
<dbReference type="PANTHER" id="PTHR42736">
    <property type="entry name" value="PROTEIN-GLUTAMINE GAMMA-GLUTAMYLTRANSFERASE"/>
    <property type="match status" value="1"/>
</dbReference>
<keyword evidence="2" id="KW-0472">Membrane</keyword>
<feature type="region of interest" description="Disordered" evidence="1">
    <location>
        <begin position="575"/>
        <end position="609"/>
    </location>
</feature>
<evidence type="ECO:0000256" key="2">
    <source>
        <dbReference type="SAM" id="Phobius"/>
    </source>
</evidence>
<dbReference type="EMBL" id="CP045915">
    <property type="protein sequence ID" value="QGH33220.1"/>
    <property type="molecule type" value="Genomic_DNA"/>
</dbReference>
<accession>A0A5Q2TH11</accession>
<evidence type="ECO:0000259" key="3">
    <source>
        <dbReference type="SMART" id="SM00460"/>
    </source>
</evidence>
<keyword evidence="2" id="KW-1133">Transmembrane helix</keyword>
<dbReference type="SUPFAM" id="SSF54001">
    <property type="entry name" value="Cysteine proteinases"/>
    <property type="match status" value="1"/>
</dbReference>
<dbReference type="PANTHER" id="PTHR42736:SF1">
    <property type="entry name" value="PROTEIN-GLUTAMINE GAMMA-GLUTAMYLTRANSFERASE"/>
    <property type="match status" value="1"/>
</dbReference>
<proteinExistence type="predicted"/>
<evidence type="ECO:0000313" key="5">
    <source>
        <dbReference type="Proteomes" id="UP000339690"/>
    </source>
</evidence>
<feature type="transmembrane region" description="Helical" evidence="2">
    <location>
        <begin position="114"/>
        <end position="134"/>
    </location>
</feature>
<feature type="compositionally biased region" description="Acidic residues" evidence="1">
    <location>
        <begin position="598"/>
        <end position="609"/>
    </location>
</feature>
<name>A0A5Q2TH11_9BACI</name>
<gene>
    <name evidence="4" type="ORF">GI584_03835</name>
</gene>
<dbReference type="InterPro" id="IPR038765">
    <property type="entry name" value="Papain-like_cys_pep_sf"/>
</dbReference>
<feature type="transmembrane region" description="Helical" evidence="2">
    <location>
        <begin position="167"/>
        <end position="187"/>
    </location>
</feature>
<dbReference type="Proteomes" id="UP000339690">
    <property type="component" value="Chromosome"/>
</dbReference>
<feature type="domain" description="Transglutaminase-like" evidence="3">
    <location>
        <begin position="471"/>
        <end position="549"/>
    </location>
</feature>
<feature type="transmembrane region" description="Helical" evidence="2">
    <location>
        <begin position="141"/>
        <end position="161"/>
    </location>
</feature>
<dbReference type="InterPro" id="IPR052901">
    <property type="entry name" value="Bact_TGase-like"/>
</dbReference>
<protein>
    <recommendedName>
        <fullName evidence="3">Transglutaminase-like domain-containing protein</fullName>
    </recommendedName>
</protein>
<dbReference type="Pfam" id="PF01841">
    <property type="entry name" value="Transglut_core"/>
    <property type="match status" value="1"/>
</dbReference>
<reference evidence="4 5" key="1">
    <citation type="submission" date="2019-11" db="EMBL/GenBank/DDBJ databases">
        <title>Gracilibacillus salitolerans sp. nov., a moderate halophile isolated from a saline soil in northwest China.</title>
        <authorList>
            <person name="Gan L."/>
        </authorList>
    </citation>
    <scope>NUCLEOTIDE SEQUENCE [LARGE SCALE GENOMIC DNA]</scope>
    <source>
        <strain evidence="4 5">SCU50</strain>
    </source>
</reference>
<organism evidence="4 5">
    <name type="scientific">Gracilibacillus salitolerans</name>
    <dbReference type="NCBI Taxonomy" id="2663022"/>
    <lineage>
        <taxon>Bacteria</taxon>
        <taxon>Bacillati</taxon>
        <taxon>Bacillota</taxon>
        <taxon>Bacilli</taxon>
        <taxon>Bacillales</taxon>
        <taxon>Bacillaceae</taxon>
        <taxon>Gracilibacillus</taxon>
    </lineage>
</organism>
<dbReference type="InterPro" id="IPR025403">
    <property type="entry name" value="TgpA-like_C"/>
</dbReference>
<feature type="transmembrane region" description="Helical" evidence="2">
    <location>
        <begin position="7"/>
        <end position="27"/>
    </location>
</feature>
<feature type="transmembrane region" description="Helical" evidence="2">
    <location>
        <begin position="617"/>
        <end position="637"/>
    </location>
</feature>
<feature type="transmembrane region" description="Helical" evidence="2">
    <location>
        <begin position="199"/>
        <end position="219"/>
    </location>
</feature>
<keyword evidence="2" id="KW-0812">Transmembrane</keyword>
<sequence length="738" mass="85362">MRKSISLESVSSFILLLAGFILFWEWLRPLEQITDTGSVYLFIIYTAICFVTSFFMKNVLAKFMIKFFSLLFILDYLFLDATLLSPEWMQTLTLELRFNLEAVWENDWTLMTSFFRSFLFLLLLWLMSYLLHYWFMVAKKFFLFVVLTFIYLAVLDTYTIYDAQSAMVRTFIVSFLVLGLSRYVKLMDNVESNSTRKHVWSWMTPVIVIVLFATILGIYSPKLNPQWPDPVPFIQSTAGHVGFSGGPVQKVGYGEDDSQLGGSFVQDDSPVFEAIAHDDIYWRIESKDLYTGKGWERSTELDFQELNNGDIEWSTFIRQQTETTSYSATVRPVTQNQLSRAVYPYGINHITSSGQDPFFTDSQFGLIESESSEQNQNLSYSIEYDAPSFSINELRSNSDNDPADVKEQYLQLPDSLPDRVRDLATEITEGEDTRYDKAQAIEGFFSSSGYVYQIEDVSVPENGEDYVDQFLFETKIGYCDNFSTSMVVMLRALDIPARWVKGFTGGVEAADQPSLPDDYSLYEVTNNNAHSWVEVYFPESGWVPFEPTSGFTNPTDFYLETSGDVNTEDYMIDDEETEEENEQESNEEAQGNEQLNPAEDDNEVGGTSNEDEGNGGIYYWIGAVLLIFVILAVVVYLKRYELRDWYMLKKWYRLKERLEIEASYVYLLEILEKRGMPRTKGQTLRQYAKEVDRRLGTSEMYDITLAYEEYLYRDQTSPSKDNKRLQGLFQRMIDQILA</sequence>
<dbReference type="SMART" id="SM00460">
    <property type="entry name" value="TGc"/>
    <property type="match status" value="1"/>
</dbReference>
<feature type="transmembrane region" description="Helical" evidence="2">
    <location>
        <begin position="63"/>
        <end position="79"/>
    </location>
</feature>
<feature type="compositionally biased region" description="Acidic residues" evidence="1">
    <location>
        <begin position="575"/>
        <end position="587"/>
    </location>
</feature>
<feature type="transmembrane region" description="Helical" evidence="2">
    <location>
        <begin position="39"/>
        <end position="56"/>
    </location>
</feature>
<dbReference type="AlphaFoldDB" id="A0A5Q2TH11"/>
<evidence type="ECO:0000313" key="4">
    <source>
        <dbReference type="EMBL" id="QGH33220.1"/>
    </source>
</evidence>
<dbReference type="InterPro" id="IPR002931">
    <property type="entry name" value="Transglutaminase-like"/>
</dbReference>
<evidence type="ECO:0000256" key="1">
    <source>
        <dbReference type="SAM" id="MobiDB-lite"/>
    </source>
</evidence>
<dbReference type="Pfam" id="PF13559">
    <property type="entry name" value="DUF4129"/>
    <property type="match status" value="1"/>
</dbReference>
<dbReference type="Gene3D" id="3.10.620.30">
    <property type="match status" value="1"/>
</dbReference>
<keyword evidence="5" id="KW-1185">Reference proteome</keyword>